<dbReference type="Pfam" id="PF02836">
    <property type="entry name" value="Glyco_hydro_2_C"/>
    <property type="match status" value="1"/>
</dbReference>
<dbReference type="Gene3D" id="3.20.20.80">
    <property type="entry name" value="Glycosidases"/>
    <property type="match status" value="1"/>
</dbReference>
<protein>
    <submittedName>
        <fullName evidence="2">Glycoside hydrolase family 2 TIM barrel-domain containing protein</fullName>
    </submittedName>
</protein>
<reference evidence="2 3" key="1">
    <citation type="submission" date="2023-10" db="EMBL/GenBank/DDBJ databases">
        <title>Hymenobacter endophyticus sp. nov., an isolate from the leaf tissues of wheat.</title>
        <authorList>
            <person name="Dai Y."/>
        </authorList>
    </citation>
    <scope>NUCLEOTIDE SEQUENCE [LARGE SCALE GENOMIC DNA]</scope>
    <source>
        <strain evidence="2 3">ZK17L-C2</strain>
    </source>
</reference>
<name>A0ABU3TFS0_9BACT</name>
<keyword evidence="2" id="KW-0378">Hydrolase</keyword>
<organism evidence="2 3">
    <name type="scientific">Hymenobacter endophyticus</name>
    <dbReference type="NCBI Taxonomy" id="3076335"/>
    <lineage>
        <taxon>Bacteria</taxon>
        <taxon>Pseudomonadati</taxon>
        <taxon>Bacteroidota</taxon>
        <taxon>Cytophagia</taxon>
        <taxon>Cytophagales</taxon>
        <taxon>Hymenobacteraceae</taxon>
        <taxon>Hymenobacter</taxon>
    </lineage>
</organism>
<dbReference type="Proteomes" id="UP001250698">
    <property type="component" value="Unassembled WGS sequence"/>
</dbReference>
<proteinExistence type="predicted"/>
<sequence length="445" mass="49636">MLLLTFLSRLLCSAWVLAIVSGLLIGCQRTATPERLPPQPAGVVPVRVVQQGENARLLRGGRPYRVRGAGGLARLAEVQRAGGNSIRLWTTDYADALLDSAQQYHLTVLLGIWLGREVEGFDYYDPAAIQRQRREVEAQVLRYRHHPALLMWNLGNEMDQQASNPRVMAEINELARLIHRLDPYHPVTTTLTGQLGMLRNINAWCPDLDVLSVNAYGSLATLPADLRRLGWTRPYLVTEFGGPGWWEVPRTTWKAPVEATSTEKAAFARQCYQAGIAQDTARCLGSYVFYWGHKFELTDTWHSAFTRAGERTEITELMQELWAGPPLTNRAPRIGQLLLHSLPATASVRLKPGQRYPVRLLATDPEADPLHTRWEVTPEKPFAEENEYQQRSTPPLTLAGVVPAAARLHTTLRAPSQPGYYRLAVVVTDGQGNAATANFPFAVEP</sequence>
<dbReference type="GO" id="GO:0016787">
    <property type="term" value="F:hydrolase activity"/>
    <property type="evidence" value="ECO:0007669"/>
    <property type="project" value="UniProtKB-KW"/>
</dbReference>
<evidence type="ECO:0000313" key="3">
    <source>
        <dbReference type="Proteomes" id="UP001250698"/>
    </source>
</evidence>
<evidence type="ECO:0000259" key="1">
    <source>
        <dbReference type="Pfam" id="PF02836"/>
    </source>
</evidence>
<evidence type="ECO:0000313" key="2">
    <source>
        <dbReference type="EMBL" id="MDU0370232.1"/>
    </source>
</evidence>
<dbReference type="InterPro" id="IPR017853">
    <property type="entry name" value="GH"/>
</dbReference>
<dbReference type="EMBL" id="JAWDJT010000003">
    <property type="protein sequence ID" value="MDU0370232.1"/>
    <property type="molecule type" value="Genomic_DNA"/>
</dbReference>
<keyword evidence="3" id="KW-1185">Reference proteome</keyword>
<dbReference type="RefSeq" id="WP_315997713.1">
    <property type="nucleotide sequence ID" value="NZ_JAWDJT010000003.1"/>
</dbReference>
<comment type="caution">
    <text evidence="2">The sequence shown here is derived from an EMBL/GenBank/DDBJ whole genome shotgun (WGS) entry which is preliminary data.</text>
</comment>
<feature type="domain" description="Glycoside hydrolase family 2 catalytic" evidence="1">
    <location>
        <begin position="132"/>
        <end position="241"/>
    </location>
</feature>
<dbReference type="SUPFAM" id="SSF51445">
    <property type="entry name" value="(Trans)glycosidases"/>
    <property type="match status" value="1"/>
</dbReference>
<gene>
    <name evidence="2" type="ORF">ROI90_07495</name>
</gene>
<accession>A0ABU3TFS0</accession>
<dbReference type="InterPro" id="IPR006103">
    <property type="entry name" value="Glyco_hydro_2_cat"/>
</dbReference>